<feature type="compositionally biased region" description="Basic and acidic residues" evidence="1">
    <location>
        <begin position="377"/>
        <end position="394"/>
    </location>
</feature>
<organism evidence="2 3">
    <name type="scientific">Phenylobacterium soli</name>
    <dbReference type="NCBI Taxonomy" id="2170551"/>
    <lineage>
        <taxon>Bacteria</taxon>
        <taxon>Pseudomonadati</taxon>
        <taxon>Pseudomonadota</taxon>
        <taxon>Alphaproteobacteria</taxon>
        <taxon>Caulobacterales</taxon>
        <taxon>Caulobacteraceae</taxon>
        <taxon>Phenylobacterium</taxon>
    </lineage>
</organism>
<dbReference type="OrthoDB" id="9794645at2"/>
<name>A0A328AP36_9CAUL</name>
<dbReference type="InterPro" id="IPR029058">
    <property type="entry name" value="AB_hydrolase_fold"/>
</dbReference>
<sequence length="403" mass="44083">MIAPLLRRRRWLALTVIAAVLFVWGAVYAFWGDLQRYELDPKLPFQTYTPPKAPDYAQRTAWYLLPTDPGKIDGAAPKADIFFLSPTTYDGGEQWNAPIDDRRGGRLFRTAIAPNYAGPFVRVGRIFAPRYRQASLYTQLTLREDAREARQFAYGDVLQAFRWYLAHDNRGRPFVLVAVEQGGLLAQRLLAEEIAPDPALRARLVAAYLIESVAPADAPPIPPCTAKGQTGCEAAFASVFEGELDKGQNLLDRALVWNSEGELQNLNGRPALCFNPILGAVTDEPAPARLNLGAANATGLEWDARPAFLTRQVGAQCLKGVLQVTRPKSGAFQRAGSWADRRKVPGYNLFYADLEADALARVAALTAAGSSALARTPQEEGARHAGHEPPDRSRPAPAGQARP</sequence>
<dbReference type="SUPFAM" id="SSF53474">
    <property type="entry name" value="alpha/beta-Hydrolases"/>
    <property type="match status" value="1"/>
</dbReference>
<dbReference type="RefSeq" id="WP_111530086.1">
    <property type="nucleotide sequence ID" value="NZ_JBHRSG010000003.1"/>
</dbReference>
<reference evidence="3" key="1">
    <citation type="submission" date="2018-05" db="EMBL/GenBank/DDBJ databases">
        <authorList>
            <person name="Li X."/>
        </authorList>
    </citation>
    <scope>NUCLEOTIDE SEQUENCE [LARGE SCALE GENOMIC DNA]</scope>
    <source>
        <strain evidence="3">LX32</strain>
    </source>
</reference>
<dbReference type="AlphaFoldDB" id="A0A328AP36"/>
<dbReference type="Pfam" id="PF11288">
    <property type="entry name" value="DUF3089"/>
    <property type="match status" value="1"/>
</dbReference>
<evidence type="ECO:0000313" key="2">
    <source>
        <dbReference type="EMBL" id="RAK56339.1"/>
    </source>
</evidence>
<feature type="region of interest" description="Disordered" evidence="1">
    <location>
        <begin position="370"/>
        <end position="403"/>
    </location>
</feature>
<evidence type="ECO:0000313" key="3">
    <source>
        <dbReference type="Proteomes" id="UP000249254"/>
    </source>
</evidence>
<keyword evidence="3" id="KW-1185">Reference proteome</keyword>
<proteinExistence type="predicted"/>
<dbReference type="Proteomes" id="UP000249254">
    <property type="component" value="Unassembled WGS sequence"/>
</dbReference>
<accession>A0A328AP36</accession>
<dbReference type="EMBL" id="QFYQ01000001">
    <property type="protein sequence ID" value="RAK56339.1"/>
    <property type="molecule type" value="Genomic_DNA"/>
</dbReference>
<comment type="caution">
    <text evidence="2">The sequence shown here is derived from an EMBL/GenBank/DDBJ whole genome shotgun (WGS) entry which is preliminary data.</text>
</comment>
<gene>
    <name evidence="2" type="ORF">DJ017_12560</name>
</gene>
<dbReference type="InterPro" id="IPR021440">
    <property type="entry name" value="DUF3089"/>
</dbReference>
<protein>
    <submittedName>
        <fullName evidence="2">DUF3089 domain-containing protein</fullName>
    </submittedName>
</protein>
<evidence type="ECO:0000256" key="1">
    <source>
        <dbReference type="SAM" id="MobiDB-lite"/>
    </source>
</evidence>